<evidence type="ECO:0000256" key="1">
    <source>
        <dbReference type="SAM" id="MobiDB-lite"/>
    </source>
</evidence>
<organism evidence="2 3">
    <name type="scientific">Mucor velutinosus</name>
    <dbReference type="NCBI Taxonomy" id="708070"/>
    <lineage>
        <taxon>Eukaryota</taxon>
        <taxon>Fungi</taxon>
        <taxon>Fungi incertae sedis</taxon>
        <taxon>Mucoromycota</taxon>
        <taxon>Mucoromycotina</taxon>
        <taxon>Mucoromycetes</taxon>
        <taxon>Mucorales</taxon>
        <taxon>Mucorineae</taxon>
        <taxon>Mucoraceae</taxon>
        <taxon>Mucor</taxon>
    </lineage>
</organism>
<feature type="region of interest" description="Disordered" evidence="1">
    <location>
        <begin position="95"/>
        <end position="140"/>
    </location>
</feature>
<feature type="compositionally biased region" description="Polar residues" evidence="1">
    <location>
        <begin position="99"/>
        <end position="116"/>
    </location>
</feature>
<keyword evidence="3" id="KW-1185">Reference proteome</keyword>
<reference evidence="2 3" key="1">
    <citation type="submission" date="2022-11" db="EMBL/GenBank/DDBJ databases">
        <title>Mucor velutinosus strain NIH1002 WGS.</title>
        <authorList>
            <person name="Subramanian P."/>
            <person name="Mullikin J.C."/>
            <person name="Segre J.A."/>
            <person name="Zelazny A.M."/>
        </authorList>
    </citation>
    <scope>NUCLEOTIDE SEQUENCE [LARGE SCALE GENOMIC DNA]</scope>
    <source>
        <strain evidence="2 3">NIH1002</strain>
    </source>
</reference>
<dbReference type="GeneID" id="89953330"/>
<feature type="compositionally biased region" description="Polar residues" evidence="1">
    <location>
        <begin position="125"/>
        <end position="137"/>
    </location>
</feature>
<accession>A0AAN7HPI5</accession>
<comment type="caution">
    <text evidence="2">The sequence shown here is derived from an EMBL/GenBank/DDBJ whole genome shotgun (WGS) entry which is preliminary data.</text>
</comment>
<dbReference type="AlphaFoldDB" id="A0AAN7HPI5"/>
<dbReference type="EMBL" id="JASEJX010000012">
    <property type="protein sequence ID" value="KAK4519409.1"/>
    <property type="molecule type" value="Genomic_DNA"/>
</dbReference>
<protein>
    <submittedName>
        <fullName evidence="2">Uncharacterized protein</fullName>
    </submittedName>
</protein>
<sequence>MIPTEQYIYLNTLAPNSDNIPQHAVFVAIRHACSLYHSHYPTLERLFRHMEAHFRVETQDGHDDEIDELDLTFQFSDDHPYNGMINEEGFHADNEDENSLQQDTGHPTSGVDSQNSVDDDRNEESAVNDQQELNSQDMGGEEKVSINNLILNSDDRDIILGLFIDA</sequence>
<evidence type="ECO:0000313" key="2">
    <source>
        <dbReference type="EMBL" id="KAK4519409.1"/>
    </source>
</evidence>
<name>A0AAN7HPI5_9FUNG</name>
<dbReference type="Proteomes" id="UP001304243">
    <property type="component" value="Unassembled WGS sequence"/>
</dbReference>
<evidence type="ECO:0000313" key="3">
    <source>
        <dbReference type="Proteomes" id="UP001304243"/>
    </source>
</evidence>
<proteinExistence type="predicted"/>
<gene>
    <name evidence="2" type="ORF">ATC70_009644</name>
</gene>
<dbReference type="RefSeq" id="XP_064686075.1">
    <property type="nucleotide sequence ID" value="XM_064828873.1"/>
</dbReference>